<evidence type="ECO:0000256" key="2">
    <source>
        <dbReference type="SAM" id="SignalP"/>
    </source>
</evidence>
<keyword evidence="4" id="KW-1185">Reference proteome</keyword>
<dbReference type="EMBL" id="JAEQNA010000001">
    <property type="protein sequence ID" value="MBL0419115.1"/>
    <property type="molecule type" value="Genomic_DNA"/>
</dbReference>
<dbReference type="RefSeq" id="WP_201682168.1">
    <property type="nucleotide sequence ID" value="NZ_JAEQNA010000001.1"/>
</dbReference>
<evidence type="ECO:0000256" key="1">
    <source>
        <dbReference type="SAM" id="MobiDB-lite"/>
    </source>
</evidence>
<keyword evidence="2" id="KW-0732">Signal</keyword>
<organism evidence="3 4">
    <name type="scientific">Ramlibacter aurantiacus</name>
    <dbReference type="NCBI Taxonomy" id="2801330"/>
    <lineage>
        <taxon>Bacteria</taxon>
        <taxon>Pseudomonadati</taxon>
        <taxon>Pseudomonadota</taxon>
        <taxon>Betaproteobacteria</taxon>
        <taxon>Burkholderiales</taxon>
        <taxon>Comamonadaceae</taxon>
        <taxon>Ramlibacter</taxon>
    </lineage>
</organism>
<dbReference type="AlphaFoldDB" id="A0A936ZQF2"/>
<feature type="signal peptide" evidence="2">
    <location>
        <begin position="1"/>
        <end position="27"/>
    </location>
</feature>
<feature type="region of interest" description="Disordered" evidence="1">
    <location>
        <begin position="28"/>
        <end position="52"/>
    </location>
</feature>
<feature type="chain" id="PRO_5037082547" evidence="2">
    <location>
        <begin position="28"/>
        <end position="197"/>
    </location>
</feature>
<feature type="compositionally biased region" description="Low complexity" evidence="1">
    <location>
        <begin position="31"/>
        <end position="46"/>
    </location>
</feature>
<reference evidence="3" key="1">
    <citation type="submission" date="2021-01" db="EMBL/GenBank/DDBJ databases">
        <title>Ramlibacter sp. strain AW1 16S ribosomal RNA gene Genome sequencing and assembly.</title>
        <authorList>
            <person name="Kang M."/>
        </authorList>
    </citation>
    <scope>NUCLEOTIDE SEQUENCE</scope>
    <source>
        <strain evidence="3">AW1</strain>
    </source>
</reference>
<accession>A0A936ZQF2</accession>
<dbReference type="Proteomes" id="UP000613011">
    <property type="component" value="Unassembled WGS sequence"/>
</dbReference>
<evidence type="ECO:0000313" key="3">
    <source>
        <dbReference type="EMBL" id="MBL0419115.1"/>
    </source>
</evidence>
<sequence>MNKPARFPFARILLLPVAAGCFLGAQAAQPGSTTSGNASGAASGGTVIRTTPVPTQSMDKLTQAAQKLRESIQALAQKPPGKDRDTAMDKAQTALLETQQAMLALPPEMRSMGTAATVSYDDSVKKMMKAADALRESVQAMAQRPAGSEREKAIRAANEALLETQSAMVSAYSATTPSAASSGSAATMGAGTSKPAK</sequence>
<proteinExistence type="predicted"/>
<name>A0A936ZQF2_9BURK</name>
<comment type="caution">
    <text evidence="3">The sequence shown here is derived from an EMBL/GenBank/DDBJ whole genome shotgun (WGS) entry which is preliminary data.</text>
</comment>
<protein>
    <submittedName>
        <fullName evidence="3">Uncharacterized protein</fullName>
    </submittedName>
</protein>
<evidence type="ECO:0000313" key="4">
    <source>
        <dbReference type="Proteomes" id="UP000613011"/>
    </source>
</evidence>
<gene>
    <name evidence="3" type="ORF">JI739_02025</name>
</gene>
<feature type="region of interest" description="Disordered" evidence="1">
    <location>
        <begin position="173"/>
        <end position="197"/>
    </location>
</feature>